<organism evidence="1 2">
    <name type="scientific">Gigaspora rosea</name>
    <dbReference type="NCBI Taxonomy" id="44941"/>
    <lineage>
        <taxon>Eukaryota</taxon>
        <taxon>Fungi</taxon>
        <taxon>Fungi incertae sedis</taxon>
        <taxon>Mucoromycota</taxon>
        <taxon>Glomeromycotina</taxon>
        <taxon>Glomeromycetes</taxon>
        <taxon>Diversisporales</taxon>
        <taxon>Gigasporaceae</taxon>
        <taxon>Gigaspora</taxon>
    </lineage>
</organism>
<dbReference type="EMBL" id="QKWP01000120">
    <property type="protein sequence ID" value="RIB26847.1"/>
    <property type="molecule type" value="Genomic_DNA"/>
</dbReference>
<accession>A0A397VZS4</accession>
<name>A0A397VZS4_9GLOM</name>
<dbReference type="OrthoDB" id="2464806at2759"/>
<protein>
    <submittedName>
        <fullName evidence="1">Uncharacterized protein</fullName>
    </submittedName>
</protein>
<comment type="caution">
    <text evidence="1">The sequence shown here is derived from an EMBL/GenBank/DDBJ whole genome shotgun (WGS) entry which is preliminary data.</text>
</comment>
<gene>
    <name evidence="1" type="ORF">C2G38_2162213</name>
</gene>
<sequence>MEKGKQVITNECNEFNEPEHMTYGLESLFPGVISSEYGTISGISSFGLLGPVNFELSGSLDSTVSELPPGLANSKYNNSLPVPANYGLPVSANYVSPGPANYGSPGPANYGSPSPANYSNLLGSENFEVDSNLPGSKSSGFGNNANDDDSQIIQDDTNELTLRVGKTFTDWESVQCIVDAYSKWHSFVAIKSRKDLDPAYRSII</sequence>
<proteinExistence type="predicted"/>
<reference evidence="1 2" key="1">
    <citation type="submission" date="2018-06" db="EMBL/GenBank/DDBJ databases">
        <title>Comparative genomics reveals the genomic features of Rhizophagus irregularis, R. cerebriforme, R. diaphanum and Gigaspora rosea, and their symbiotic lifestyle signature.</title>
        <authorList>
            <person name="Morin E."/>
            <person name="San Clemente H."/>
            <person name="Chen E.C.H."/>
            <person name="De La Providencia I."/>
            <person name="Hainaut M."/>
            <person name="Kuo A."/>
            <person name="Kohler A."/>
            <person name="Murat C."/>
            <person name="Tang N."/>
            <person name="Roy S."/>
            <person name="Loubradou J."/>
            <person name="Henrissat B."/>
            <person name="Grigoriev I.V."/>
            <person name="Corradi N."/>
            <person name="Roux C."/>
            <person name="Martin F.M."/>
        </authorList>
    </citation>
    <scope>NUCLEOTIDE SEQUENCE [LARGE SCALE GENOMIC DNA]</scope>
    <source>
        <strain evidence="1 2">DAOM 194757</strain>
    </source>
</reference>
<keyword evidence="2" id="KW-1185">Reference proteome</keyword>
<dbReference type="STRING" id="44941.A0A397VZS4"/>
<evidence type="ECO:0000313" key="2">
    <source>
        <dbReference type="Proteomes" id="UP000266673"/>
    </source>
</evidence>
<dbReference type="Proteomes" id="UP000266673">
    <property type="component" value="Unassembled WGS sequence"/>
</dbReference>
<evidence type="ECO:0000313" key="1">
    <source>
        <dbReference type="EMBL" id="RIB26847.1"/>
    </source>
</evidence>
<dbReference type="AlphaFoldDB" id="A0A397VZS4"/>